<evidence type="ECO:0000259" key="12">
    <source>
        <dbReference type="Pfam" id="PF13288"/>
    </source>
</evidence>
<dbReference type="EMBL" id="VBAK01000108">
    <property type="protein sequence ID" value="TMI90650.1"/>
    <property type="molecule type" value="Genomic_DNA"/>
</dbReference>
<reference evidence="13 14" key="1">
    <citation type="journal article" date="2019" name="Nat. Microbiol.">
        <title>Mediterranean grassland soil C-N compound turnover is dependent on rainfall and depth, and is mediated by genomically divergent microorganisms.</title>
        <authorList>
            <person name="Diamond S."/>
            <person name="Andeer P.F."/>
            <person name="Li Z."/>
            <person name="Crits-Christoph A."/>
            <person name="Burstein D."/>
            <person name="Anantharaman K."/>
            <person name="Lane K.R."/>
            <person name="Thomas B.C."/>
            <person name="Pan C."/>
            <person name="Northen T.R."/>
            <person name="Banfield J.F."/>
        </authorList>
    </citation>
    <scope>NUCLEOTIDE SEQUENCE [LARGE SCALE GENOMIC DNA]</scope>
    <source>
        <strain evidence="13">NP_3</strain>
    </source>
</reference>
<dbReference type="GO" id="GO:0016853">
    <property type="term" value="F:isomerase activity"/>
    <property type="evidence" value="ECO:0007669"/>
    <property type="project" value="UniProtKB-KW"/>
</dbReference>
<dbReference type="Pfam" id="PF13288">
    <property type="entry name" value="DXPR_C"/>
    <property type="match status" value="1"/>
</dbReference>
<feature type="binding site" evidence="9">
    <location>
        <position position="219"/>
    </location>
    <ligand>
        <name>1-deoxy-D-xylulose 5-phosphate</name>
        <dbReference type="ChEBI" id="CHEBI:57792"/>
    </ligand>
</feature>
<evidence type="ECO:0000256" key="3">
    <source>
        <dbReference type="ARBA" id="ARBA00022723"/>
    </source>
</evidence>
<keyword evidence="7 9" id="KW-0414">Isoprene biosynthesis</keyword>
<feature type="binding site" evidence="9">
    <location>
        <position position="152"/>
    </location>
    <ligand>
        <name>Mn(2+)</name>
        <dbReference type="ChEBI" id="CHEBI:29035"/>
    </ligand>
</feature>
<feature type="binding site" evidence="9">
    <location>
        <position position="13"/>
    </location>
    <ligand>
        <name>NADPH</name>
        <dbReference type="ChEBI" id="CHEBI:57783"/>
    </ligand>
</feature>
<evidence type="ECO:0000313" key="14">
    <source>
        <dbReference type="Proteomes" id="UP000318509"/>
    </source>
</evidence>
<comment type="caution">
    <text evidence="13">The sequence shown here is derived from an EMBL/GenBank/DDBJ whole genome shotgun (WGS) entry which is preliminary data.</text>
</comment>
<dbReference type="InterPro" id="IPR036291">
    <property type="entry name" value="NAD(P)-bd_dom_sf"/>
</dbReference>
<feature type="binding site" evidence="9">
    <location>
        <position position="207"/>
    </location>
    <ligand>
        <name>NADPH</name>
        <dbReference type="ChEBI" id="CHEBI:57783"/>
    </ligand>
</feature>
<dbReference type="NCBIfam" id="NF009114">
    <property type="entry name" value="PRK12464.1"/>
    <property type="match status" value="1"/>
</dbReference>
<feature type="binding site" evidence="9">
    <location>
        <position position="201"/>
    </location>
    <ligand>
        <name>1-deoxy-D-xylulose 5-phosphate</name>
        <dbReference type="ChEBI" id="CHEBI:57792"/>
    </ligand>
</feature>
<keyword evidence="9" id="KW-0460">Magnesium</keyword>
<dbReference type="PIRSF" id="PIRSF006205">
    <property type="entry name" value="Dxp_reductismrs"/>
    <property type="match status" value="1"/>
</dbReference>
<evidence type="ECO:0000256" key="8">
    <source>
        <dbReference type="ARBA" id="ARBA00048543"/>
    </source>
</evidence>
<feature type="binding site" evidence="9">
    <location>
        <position position="154"/>
    </location>
    <ligand>
        <name>1-deoxy-D-xylulose 5-phosphate</name>
        <dbReference type="ChEBI" id="CHEBI:57792"/>
    </ligand>
</feature>
<feature type="binding site" evidence="9">
    <location>
        <position position="178"/>
    </location>
    <ligand>
        <name>1-deoxy-D-xylulose 5-phosphate</name>
        <dbReference type="ChEBI" id="CHEBI:57792"/>
    </ligand>
</feature>
<evidence type="ECO:0000256" key="6">
    <source>
        <dbReference type="ARBA" id="ARBA00023211"/>
    </source>
</evidence>
<keyword evidence="4 9" id="KW-0521">NADP</keyword>
<sequence>MTRRLAILGSTGSVGRTALDVVRHLQGRPGEVQVVALAGRANIPRLIEQVREHRPAAVAVGTADGAARLRTGTPGWRGEILVGSQGLATLAAEAGADLVLVAVAGAAGLAPTVAALSGGTDVALATKEALVAGGALVTAAAQRTRARLLPVDSEHSAIFQCLDGRARHDVARLWLTASGGPFLRLPADALDTVGPAEALRHPTWAMGPKVTIDSATLMNKGLEVIEAHWLFGVAPEAIEVVVHPQSIVHSLVEFVDGSFLGQLGPTDMRVPVQYALTYPERRPSPVTRLDIRTLTALSFEAPDPVRFPCLTLAREALLRGGTAPAVLNAANEVAVRLFLEQRIRFPDIARLVRRVLDSHRLVPASSLDAVLGADRDAREAAEAAAQVA</sequence>
<dbReference type="InterPro" id="IPR026877">
    <property type="entry name" value="DXPR_C"/>
</dbReference>
<proteinExistence type="inferred from homology"/>
<evidence type="ECO:0000256" key="4">
    <source>
        <dbReference type="ARBA" id="ARBA00022857"/>
    </source>
</evidence>
<dbReference type="SUPFAM" id="SSF55347">
    <property type="entry name" value="Glyceraldehyde-3-phosphate dehydrogenase-like, C-terminal domain"/>
    <property type="match status" value="1"/>
</dbReference>
<evidence type="ECO:0000256" key="9">
    <source>
        <dbReference type="HAMAP-Rule" id="MF_00183"/>
    </source>
</evidence>
<dbReference type="Proteomes" id="UP000318509">
    <property type="component" value="Unassembled WGS sequence"/>
</dbReference>
<dbReference type="Pfam" id="PF08436">
    <property type="entry name" value="DXP_redisom_C"/>
    <property type="match status" value="1"/>
</dbReference>
<feature type="binding site" evidence="9">
    <location>
        <position position="12"/>
    </location>
    <ligand>
        <name>NADPH</name>
        <dbReference type="ChEBI" id="CHEBI:57783"/>
    </ligand>
</feature>
<feature type="domain" description="1-deoxy-D-xylulose 5-phosphate reductoisomerase N-terminal" evidence="10">
    <location>
        <begin position="5"/>
        <end position="134"/>
    </location>
</feature>
<evidence type="ECO:0000256" key="7">
    <source>
        <dbReference type="ARBA" id="ARBA00023229"/>
    </source>
</evidence>
<dbReference type="GO" id="GO:0030604">
    <property type="term" value="F:1-deoxy-D-xylulose-5-phosphate reductoisomerase activity"/>
    <property type="evidence" value="ECO:0007669"/>
    <property type="project" value="UniProtKB-UniRule"/>
</dbReference>
<evidence type="ECO:0000259" key="10">
    <source>
        <dbReference type="Pfam" id="PF02670"/>
    </source>
</evidence>
<comment type="function">
    <text evidence="9">Catalyzes the NADPH-dependent rearrangement and reduction of 1-deoxy-D-xylulose-5-phosphate (DXP) to 2-C-methyl-D-erythritol 4-phosphate (MEP).</text>
</comment>
<dbReference type="Gene3D" id="1.10.1740.10">
    <property type="match status" value="1"/>
</dbReference>
<dbReference type="SUPFAM" id="SSF69055">
    <property type="entry name" value="1-deoxy-D-xylulose-5-phosphate reductoisomerase, C-terminal domain"/>
    <property type="match status" value="1"/>
</dbReference>
<gene>
    <name evidence="9" type="primary">dxr</name>
    <name evidence="13" type="ORF">E6H00_06345</name>
</gene>
<dbReference type="InterPro" id="IPR003821">
    <property type="entry name" value="DXP_reductoisomerase"/>
</dbReference>
<feature type="binding site" evidence="9">
    <location>
        <position position="220"/>
    </location>
    <ligand>
        <name>1-deoxy-D-xylulose 5-phosphate</name>
        <dbReference type="ChEBI" id="CHEBI:57792"/>
    </ligand>
</feature>
<keyword evidence="3 9" id="KW-0479">Metal-binding</keyword>
<feature type="binding site" evidence="9">
    <location>
        <position position="128"/>
    </location>
    <ligand>
        <name>NADPH</name>
        <dbReference type="ChEBI" id="CHEBI:57783"/>
    </ligand>
</feature>
<comment type="similarity">
    <text evidence="2 9">Belongs to the DXR family.</text>
</comment>
<comment type="caution">
    <text evidence="9">Lacks conserved residue(s) required for the propagation of feature annotation.</text>
</comment>
<protein>
    <recommendedName>
        <fullName evidence="9">1-deoxy-D-xylulose 5-phosphate reductoisomerase</fullName>
        <shortName evidence="9">DXP reductoisomerase</shortName>
        <ecNumber evidence="9">1.1.1.267</ecNumber>
    </recommendedName>
    <alternativeName>
        <fullName evidence="9">1-deoxyxylulose-5-phosphate reductoisomerase</fullName>
    </alternativeName>
    <alternativeName>
        <fullName evidence="9">2-C-methyl-D-erythritol 4-phosphate synthase</fullName>
    </alternativeName>
</protein>
<comment type="catalytic activity">
    <reaction evidence="8">
        <text>2-C-methyl-D-erythritol 4-phosphate + NADP(+) = 1-deoxy-D-xylulose 5-phosphate + NADPH + H(+)</text>
        <dbReference type="Rhea" id="RHEA:13717"/>
        <dbReference type="ChEBI" id="CHEBI:15378"/>
        <dbReference type="ChEBI" id="CHEBI:57783"/>
        <dbReference type="ChEBI" id="CHEBI:57792"/>
        <dbReference type="ChEBI" id="CHEBI:58262"/>
        <dbReference type="ChEBI" id="CHEBI:58349"/>
        <dbReference type="EC" id="1.1.1.267"/>
    </reaction>
    <physiologicalReaction direction="right-to-left" evidence="8">
        <dbReference type="Rhea" id="RHEA:13719"/>
    </physiologicalReaction>
</comment>
<dbReference type="UniPathway" id="UPA00056">
    <property type="reaction ID" value="UER00092"/>
</dbReference>
<dbReference type="NCBIfam" id="TIGR00243">
    <property type="entry name" value="Dxr"/>
    <property type="match status" value="1"/>
</dbReference>
<keyword evidence="13" id="KW-0413">Isomerase</keyword>
<organism evidence="13 14">
    <name type="scientific">Candidatus Segetimicrobium genomatis</name>
    <dbReference type="NCBI Taxonomy" id="2569760"/>
    <lineage>
        <taxon>Bacteria</taxon>
        <taxon>Bacillati</taxon>
        <taxon>Candidatus Sysuimicrobiota</taxon>
        <taxon>Candidatus Sysuimicrobiia</taxon>
        <taxon>Candidatus Sysuimicrobiales</taxon>
        <taxon>Candidatus Segetimicrobiaceae</taxon>
        <taxon>Candidatus Segetimicrobium</taxon>
    </lineage>
</organism>
<feature type="binding site" evidence="9">
    <location>
        <position position="153"/>
    </location>
    <ligand>
        <name>1-deoxy-D-xylulose 5-phosphate</name>
        <dbReference type="ChEBI" id="CHEBI:57792"/>
    </ligand>
</feature>
<feature type="binding site" evidence="9">
    <location>
        <position position="14"/>
    </location>
    <ligand>
        <name>NADPH</name>
        <dbReference type="ChEBI" id="CHEBI:57783"/>
    </ligand>
</feature>
<dbReference type="InterPro" id="IPR013512">
    <property type="entry name" value="DXP_reductoisomerase_N"/>
</dbReference>
<evidence type="ECO:0000256" key="5">
    <source>
        <dbReference type="ARBA" id="ARBA00023002"/>
    </source>
</evidence>
<feature type="domain" description="DXP reductoisomerase C-terminal" evidence="12">
    <location>
        <begin position="263"/>
        <end position="379"/>
    </location>
</feature>
<dbReference type="HAMAP" id="MF_00183">
    <property type="entry name" value="DXP_reductoisom"/>
    <property type="match status" value="1"/>
</dbReference>
<dbReference type="FunFam" id="3.40.50.720:FF:000045">
    <property type="entry name" value="1-deoxy-D-xylulose 5-phosphate reductoisomerase"/>
    <property type="match status" value="1"/>
</dbReference>
<feature type="domain" description="1-deoxy-D-xylulose 5-phosphate reductoisomerase C-terminal" evidence="11">
    <location>
        <begin position="148"/>
        <end position="231"/>
    </location>
</feature>
<dbReference type="GO" id="GO:0051484">
    <property type="term" value="P:isopentenyl diphosphate biosynthetic process, methylerythritol 4-phosphate pathway involved in terpenoid biosynthetic process"/>
    <property type="evidence" value="ECO:0007669"/>
    <property type="project" value="UniProtKB-ARBA"/>
</dbReference>
<dbReference type="EC" id="1.1.1.267" evidence="9"/>
<evidence type="ECO:0000256" key="2">
    <source>
        <dbReference type="ARBA" id="ARBA00006825"/>
    </source>
</evidence>
<dbReference type="PANTHER" id="PTHR30525">
    <property type="entry name" value="1-DEOXY-D-XYLULOSE 5-PHOSPHATE REDUCTOISOMERASE"/>
    <property type="match status" value="1"/>
</dbReference>
<name>A0A537K4H1_9BACT</name>
<feature type="binding site" evidence="9">
    <location>
        <position position="42"/>
    </location>
    <ligand>
        <name>NADPH</name>
        <dbReference type="ChEBI" id="CHEBI:57783"/>
    </ligand>
</feature>
<evidence type="ECO:0000259" key="11">
    <source>
        <dbReference type="Pfam" id="PF08436"/>
    </source>
</evidence>
<accession>A0A537K4H1</accession>
<feature type="binding site" evidence="9">
    <location>
        <position position="223"/>
    </location>
    <ligand>
        <name>1-deoxy-D-xylulose 5-phosphate</name>
        <dbReference type="ChEBI" id="CHEBI:57792"/>
    </ligand>
</feature>
<dbReference type="Pfam" id="PF02670">
    <property type="entry name" value="DXP_reductoisom"/>
    <property type="match status" value="1"/>
</dbReference>
<dbReference type="Gene3D" id="3.40.50.720">
    <property type="entry name" value="NAD(P)-binding Rossmann-like Domain"/>
    <property type="match status" value="1"/>
</dbReference>
<feature type="binding site" evidence="9">
    <location>
        <position position="11"/>
    </location>
    <ligand>
        <name>NADPH</name>
        <dbReference type="ChEBI" id="CHEBI:57783"/>
    </ligand>
</feature>
<feature type="binding site" evidence="9">
    <location>
        <position position="223"/>
    </location>
    <ligand>
        <name>Mn(2+)</name>
        <dbReference type="ChEBI" id="CHEBI:29035"/>
    </ligand>
</feature>
<keyword evidence="6 9" id="KW-0464">Manganese</keyword>
<dbReference type="SUPFAM" id="SSF51735">
    <property type="entry name" value="NAD(P)-binding Rossmann-fold domains"/>
    <property type="match status" value="1"/>
</dbReference>
<dbReference type="PANTHER" id="PTHR30525:SF0">
    <property type="entry name" value="1-DEOXY-D-XYLULOSE 5-PHOSPHATE REDUCTOISOMERASE, CHLOROPLASTIC"/>
    <property type="match status" value="1"/>
</dbReference>
<keyword evidence="5 9" id="KW-0560">Oxidoreductase</keyword>
<dbReference type="AlphaFoldDB" id="A0A537K4H1"/>
<dbReference type="GO" id="GO:0070402">
    <property type="term" value="F:NADPH binding"/>
    <property type="evidence" value="ECO:0007669"/>
    <property type="project" value="InterPro"/>
</dbReference>
<feature type="binding site" evidence="9">
    <location>
        <position position="127"/>
    </location>
    <ligand>
        <name>1-deoxy-D-xylulose 5-phosphate</name>
        <dbReference type="ChEBI" id="CHEBI:57792"/>
    </ligand>
</feature>
<dbReference type="InterPro" id="IPR013644">
    <property type="entry name" value="DXP_reductoisomerase_C"/>
</dbReference>
<feature type="binding site" evidence="9">
    <location>
        <position position="214"/>
    </location>
    <ligand>
        <name>1-deoxy-D-xylulose 5-phosphate</name>
        <dbReference type="ChEBI" id="CHEBI:57792"/>
    </ligand>
</feature>
<evidence type="ECO:0000313" key="13">
    <source>
        <dbReference type="EMBL" id="TMI90650.1"/>
    </source>
</evidence>
<dbReference type="GO" id="GO:0030145">
    <property type="term" value="F:manganese ion binding"/>
    <property type="evidence" value="ECO:0007669"/>
    <property type="project" value="TreeGrafter"/>
</dbReference>
<dbReference type="InterPro" id="IPR036169">
    <property type="entry name" value="DXPR_C_sf"/>
</dbReference>
<feature type="binding site" evidence="9">
    <location>
        <position position="154"/>
    </location>
    <ligand>
        <name>Mn(2+)</name>
        <dbReference type="ChEBI" id="CHEBI:29035"/>
    </ligand>
</feature>
<comment type="pathway">
    <text evidence="1 9">Isoprenoid biosynthesis; isopentenyl diphosphate biosynthesis via DXP pathway; isopentenyl diphosphate from 1-deoxy-D-xylulose 5-phosphate: step 1/6.</text>
</comment>
<evidence type="ECO:0000256" key="1">
    <source>
        <dbReference type="ARBA" id="ARBA00005094"/>
    </source>
</evidence>
<comment type="cofactor">
    <cofactor evidence="9">
        <name>Mg(2+)</name>
        <dbReference type="ChEBI" id="CHEBI:18420"/>
    </cofactor>
    <cofactor evidence="9">
        <name>Mn(2+)</name>
        <dbReference type="ChEBI" id="CHEBI:29035"/>
    </cofactor>
</comment>